<dbReference type="KEGG" id="tum:CBW65_05930"/>
<accession>A0A1Y0IMT2</accession>
<evidence type="ECO:0000313" key="2">
    <source>
        <dbReference type="Proteomes" id="UP000195437"/>
    </source>
</evidence>
<proteinExistence type="predicted"/>
<sequence length="154" mass="18244">MAKLEYRLLDERQEFPVLYAYDAVEKREILMRFACDYFVKERTIYNKTSTAIEADVHVIYVEAADDEQVIDSTLHPLAQQAGIRLELREYKDGTVIYPLVHTYEFKSEDDVLLHLQANYLYLGGREWERSSTEVDEDRQVYVFYGTPTEWKGER</sequence>
<organism evidence="1 2">
    <name type="scientific">Tumebacillus avium</name>
    <dbReference type="NCBI Taxonomy" id="1903704"/>
    <lineage>
        <taxon>Bacteria</taxon>
        <taxon>Bacillati</taxon>
        <taxon>Bacillota</taxon>
        <taxon>Bacilli</taxon>
        <taxon>Bacillales</taxon>
        <taxon>Alicyclobacillaceae</taxon>
        <taxon>Tumebacillus</taxon>
    </lineage>
</organism>
<dbReference type="EMBL" id="CP021434">
    <property type="protein sequence ID" value="ARU60673.1"/>
    <property type="molecule type" value="Genomic_DNA"/>
</dbReference>
<dbReference type="RefSeq" id="WP_087456063.1">
    <property type="nucleotide sequence ID" value="NZ_CP021434.1"/>
</dbReference>
<keyword evidence="2" id="KW-1185">Reference proteome</keyword>
<reference evidence="2" key="1">
    <citation type="submission" date="2017-05" db="EMBL/GenBank/DDBJ databases">
        <authorList>
            <person name="Sung H."/>
        </authorList>
    </citation>
    <scope>NUCLEOTIDE SEQUENCE [LARGE SCALE GENOMIC DNA]</scope>
    <source>
        <strain evidence="2">AR23208</strain>
    </source>
</reference>
<dbReference type="Proteomes" id="UP000195437">
    <property type="component" value="Chromosome"/>
</dbReference>
<dbReference type="AlphaFoldDB" id="A0A1Y0IMT2"/>
<protein>
    <submittedName>
        <fullName evidence="1">Uncharacterized protein</fullName>
    </submittedName>
</protein>
<dbReference type="OrthoDB" id="1682087at2"/>
<gene>
    <name evidence="1" type="ORF">CBW65_05930</name>
</gene>
<name>A0A1Y0IMT2_9BACL</name>
<evidence type="ECO:0000313" key="1">
    <source>
        <dbReference type="EMBL" id="ARU60673.1"/>
    </source>
</evidence>